<keyword evidence="2" id="KW-1185">Reference proteome</keyword>
<evidence type="ECO:0000313" key="2">
    <source>
        <dbReference type="Proteomes" id="UP000632154"/>
    </source>
</evidence>
<name>A0ABQ3K786_9DEIO</name>
<reference evidence="2" key="1">
    <citation type="journal article" date="2019" name="Int. J. Syst. Evol. Microbiol.">
        <title>The Global Catalogue of Microorganisms (GCM) 10K type strain sequencing project: providing services to taxonomists for standard genome sequencing and annotation.</title>
        <authorList>
            <consortium name="The Broad Institute Genomics Platform"/>
            <consortium name="The Broad Institute Genome Sequencing Center for Infectious Disease"/>
            <person name="Wu L."/>
            <person name="Ma J."/>
        </authorList>
    </citation>
    <scope>NUCLEOTIDE SEQUENCE [LARGE SCALE GENOMIC DNA]</scope>
    <source>
        <strain evidence="2">CGMCC 1.18439</strain>
    </source>
</reference>
<gene>
    <name evidence="1" type="ORF">GCM10017783_18200</name>
</gene>
<evidence type="ECO:0008006" key="3">
    <source>
        <dbReference type="Google" id="ProtNLM"/>
    </source>
</evidence>
<organism evidence="1 2">
    <name type="scientific">Deinococcus piscis</name>
    <dbReference type="NCBI Taxonomy" id="394230"/>
    <lineage>
        <taxon>Bacteria</taxon>
        <taxon>Thermotogati</taxon>
        <taxon>Deinococcota</taxon>
        <taxon>Deinococci</taxon>
        <taxon>Deinococcales</taxon>
        <taxon>Deinococcaceae</taxon>
        <taxon>Deinococcus</taxon>
    </lineage>
</organism>
<proteinExistence type="predicted"/>
<dbReference type="Proteomes" id="UP000632154">
    <property type="component" value="Unassembled WGS sequence"/>
</dbReference>
<dbReference type="Gene3D" id="2.60.40.10">
    <property type="entry name" value="Immunoglobulins"/>
    <property type="match status" value="3"/>
</dbReference>
<dbReference type="InterPro" id="IPR013783">
    <property type="entry name" value="Ig-like_fold"/>
</dbReference>
<dbReference type="EMBL" id="BNAL01000023">
    <property type="protein sequence ID" value="GHG06004.1"/>
    <property type="molecule type" value="Genomic_DNA"/>
</dbReference>
<sequence length="650" mass="69365">MAFTNPASLTGTSVNVPIRVSDDKKVTAVEWILDQGKPEERRGSISQEDIKGTISLRLSDLRAGQHTLVVTASDAEGKRTSATHTFNVDAVKPVISSVMVNGAAVQPGSSLILNTDVPMQVGVVATDDHGAAQIQLFQADTLLAEAKGTLNTQVTPPGAGTYTYEIRVTDQVGNVTSQSLTVTYAGFSTELPAPKPVIRINNLDNAPYSDILSVAVSAGLPAGANIDRVVLEVTDARGIVDTTTYVATNENPTFSIDTTKYPDGNLILKAVAVDSDGRRGVSETLTTTVKNNIAPTLTIISPSEGAVVRGPTTITVQLKEENTPVTLSTQEVALQIYDERGQLVTTRTVPLRQSSRGLWQATTTIDFTDAQFIVTDYTIRASLDVTLTGENFARTVEDTVSVTNNVRSTEAPALNIIMPAFYGELGVSRPVLSRRSAVAVQISDSDAIAAALLTFTCDTTVVSDCTTKSNSSSYQYQIPVSTVPGTFQRLLNVGFLMDGQPLLPNGAYVMRLTARDAAGNENTREMPVTVDRGAAEIVGLDRVIVNTYESAESELTPSAAEWTLIGNRINPVRVMRVISSGGSEAELGFVNSAVIMPNEPIDFGRGFSSTGVYTAGFLVQDLVTGAVEYFPHNDYAVYVSRKKEQPTPTP</sequence>
<protein>
    <recommendedName>
        <fullName evidence="3">Ig-like domain-containing protein</fullName>
    </recommendedName>
</protein>
<comment type="caution">
    <text evidence="1">The sequence shown here is derived from an EMBL/GenBank/DDBJ whole genome shotgun (WGS) entry which is preliminary data.</text>
</comment>
<evidence type="ECO:0000313" key="1">
    <source>
        <dbReference type="EMBL" id="GHG06004.1"/>
    </source>
</evidence>
<accession>A0ABQ3K786</accession>